<reference evidence="1" key="2">
    <citation type="submission" date="2013-05" db="EMBL/GenBank/DDBJ databases">
        <authorList>
            <person name="Carter J.-M."/>
            <person name="Baker S.C."/>
            <person name="Pink R."/>
            <person name="Carter D.R.F."/>
            <person name="Collins A."/>
            <person name="Tomlin J."/>
            <person name="Gibbs M."/>
            <person name="Breuker C.J."/>
        </authorList>
    </citation>
    <scope>NUCLEOTIDE SEQUENCE</scope>
    <source>
        <tissue evidence="1">Ovary</tissue>
    </source>
</reference>
<dbReference type="AlphaFoldDB" id="S4NQ05"/>
<sequence>MLSVRARVAMPRVLHVSASIGTKRKYYLLGIIFSIRKGNTCPSTDTGNRRSLPDYYYMLFQIVRQCSESWQSCGRR</sequence>
<evidence type="ECO:0000313" key="1">
    <source>
        <dbReference type="EMBL" id="JAA77628.1"/>
    </source>
</evidence>
<protein>
    <submittedName>
        <fullName evidence="1">Uncharacterized protein</fullName>
    </submittedName>
</protein>
<accession>S4NQ05</accession>
<organism evidence="1">
    <name type="scientific">Pararge aegeria</name>
    <name type="common">speckled wood butterfly</name>
    <dbReference type="NCBI Taxonomy" id="116150"/>
    <lineage>
        <taxon>Eukaryota</taxon>
        <taxon>Metazoa</taxon>
        <taxon>Ecdysozoa</taxon>
        <taxon>Arthropoda</taxon>
        <taxon>Hexapoda</taxon>
        <taxon>Insecta</taxon>
        <taxon>Pterygota</taxon>
        <taxon>Neoptera</taxon>
        <taxon>Endopterygota</taxon>
        <taxon>Lepidoptera</taxon>
        <taxon>Glossata</taxon>
        <taxon>Ditrysia</taxon>
        <taxon>Papilionoidea</taxon>
        <taxon>Nymphalidae</taxon>
        <taxon>Satyrinae</taxon>
        <taxon>Satyrini</taxon>
        <taxon>Parargina</taxon>
        <taxon>Pararge</taxon>
    </lineage>
</organism>
<reference evidence="1" key="1">
    <citation type="journal article" date="2013" name="BMC Genomics">
        <title>Unscrambling butterfly oogenesis.</title>
        <authorList>
            <person name="Carter J.M."/>
            <person name="Baker S.C."/>
            <person name="Pink R."/>
            <person name="Carter D.R."/>
            <person name="Collins A."/>
            <person name="Tomlin J."/>
            <person name="Gibbs M."/>
            <person name="Breuker C.J."/>
        </authorList>
    </citation>
    <scope>NUCLEOTIDE SEQUENCE</scope>
    <source>
        <tissue evidence="1">Ovary</tissue>
    </source>
</reference>
<name>S4NQ05_9NEOP</name>
<dbReference type="EMBL" id="GAIX01014932">
    <property type="protein sequence ID" value="JAA77628.1"/>
    <property type="molecule type" value="Transcribed_RNA"/>
</dbReference>
<proteinExistence type="predicted"/>